<proteinExistence type="predicted"/>
<evidence type="ECO:0000313" key="2">
    <source>
        <dbReference type="EMBL" id="KAK7255392.1"/>
    </source>
</evidence>
<evidence type="ECO:0000256" key="1">
    <source>
        <dbReference type="SAM" id="MobiDB-lite"/>
    </source>
</evidence>
<feature type="compositionally biased region" description="Acidic residues" evidence="1">
    <location>
        <begin position="35"/>
        <end position="45"/>
    </location>
</feature>
<evidence type="ECO:0000313" key="3">
    <source>
        <dbReference type="Proteomes" id="UP001372338"/>
    </source>
</evidence>
<feature type="compositionally biased region" description="Polar residues" evidence="1">
    <location>
        <begin position="9"/>
        <end position="30"/>
    </location>
</feature>
<sequence>MMPTPGLRLSSSDGPRSSPDIGSSRGSQSMPIPDSPDEDLNEDALPDGLLPDLPPGWIMSTARGLWLSRIQLMRSKSKFSFIAKPLRDF</sequence>
<organism evidence="2 3">
    <name type="scientific">Crotalaria pallida</name>
    <name type="common">Smooth rattlebox</name>
    <name type="synonym">Crotalaria striata</name>
    <dbReference type="NCBI Taxonomy" id="3830"/>
    <lineage>
        <taxon>Eukaryota</taxon>
        <taxon>Viridiplantae</taxon>
        <taxon>Streptophyta</taxon>
        <taxon>Embryophyta</taxon>
        <taxon>Tracheophyta</taxon>
        <taxon>Spermatophyta</taxon>
        <taxon>Magnoliopsida</taxon>
        <taxon>eudicotyledons</taxon>
        <taxon>Gunneridae</taxon>
        <taxon>Pentapetalae</taxon>
        <taxon>rosids</taxon>
        <taxon>fabids</taxon>
        <taxon>Fabales</taxon>
        <taxon>Fabaceae</taxon>
        <taxon>Papilionoideae</taxon>
        <taxon>50 kb inversion clade</taxon>
        <taxon>genistoids sensu lato</taxon>
        <taxon>core genistoids</taxon>
        <taxon>Crotalarieae</taxon>
        <taxon>Crotalaria</taxon>
    </lineage>
</organism>
<protein>
    <submittedName>
        <fullName evidence="2">Uncharacterized protein</fullName>
    </submittedName>
</protein>
<reference evidence="2 3" key="1">
    <citation type="submission" date="2024-01" db="EMBL/GenBank/DDBJ databases">
        <title>The genomes of 5 underutilized Papilionoideae crops provide insights into root nodulation and disease resistanc.</title>
        <authorList>
            <person name="Yuan L."/>
        </authorList>
    </citation>
    <scope>NUCLEOTIDE SEQUENCE [LARGE SCALE GENOMIC DNA]</scope>
    <source>
        <strain evidence="2">ZHUSHIDOU_FW_LH</strain>
        <tissue evidence="2">Leaf</tissue>
    </source>
</reference>
<feature type="region of interest" description="Disordered" evidence="1">
    <location>
        <begin position="1"/>
        <end position="52"/>
    </location>
</feature>
<gene>
    <name evidence="2" type="ORF">RIF29_28801</name>
</gene>
<accession>A0AAN9EDB6</accession>
<name>A0AAN9EDB6_CROPI</name>
<dbReference type="Proteomes" id="UP001372338">
    <property type="component" value="Unassembled WGS sequence"/>
</dbReference>
<comment type="caution">
    <text evidence="2">The sequence shown here is derived from an EMBL/GenBank/DDBJ whole genome shotgun (WGS) entry which is preliminary data.</text>
</comment>
<keyword evidence="3" id="KW-1185">Reference proteome</keyword>
<dbReference type="EMBL" id="JAYWIO010000006">
    <property type="protein sequence ID" value="KAK7255392.1"/>
    <property type="molecule type" value="Genomic_DNA"/>
</dbReference>
<dbReference type="AlphaFoldDB" id="A0AAN9EDB6"/>